<feature type="compositionally biased region" description="Low complexity" evidence="7">
    <location>
        <begin position="282"/>
        <end position="305"/>
    </location>
</feature>
<dbReference type="SMART" id="SM00862">
    <property type="entry name" value="Trans_reg_C"/>
    <property type="match status" value="1"/>
</dbReference>
<evidence type="ECO:0000256" key="7">
    <source>
        <dbReference type="SAM" id="MobiDB-lite"/>
    </source>
</evidence>
<dbReference type="GO" id="GO:0006355">
    <property type="term" value="P:regulation of DNA-templated transcription"/>
    <property type="evidence" value="ECO:0007669"/>
    <property type="project" value="InterPro"/>
</dbReference>
<dbReference type="Pfam" id="PF00486">
    <property type="entry name" value="Trans_reg_C"/>
    <property type="match status" value="1"/>
</dbReference>
<dbReference type="Pfam" id="PF00931">
    <property type="entry name" value="NB-ARC"/>
    <property type="match status" value="1"/>
</dbReference>
<dbReference type="InterPro" id="IPR036388">
    <property type="entry name" value="WH-like_DNA-bd_sf"/>
</dbReference>
<feature type="region of interest" description="Disordered" evidence="7">
    <location>
        <begin position="268"/>
        <end position="636"/>
    </location>
</feature>
<dbReference type="InterPro" id="IPR005158">
    <property type="entry name" value="BTAD"/>
</dbReference>
<feature type="DNA-binding region" description="OmpR/PhoB-type" evidence="6">
    <location>
        <begin position="18"/>
        <end position="117"/>
    </location>
</feature>
<evidence type="ECO:0000313" key="10">
    <source>
        <dbReference type="Proteomes" id="UP000002357"/>
    </source>
</evidence>
<keyword evidence="10" id="KW-1185">Reference proteome</keyword>
<dbReference type="PANTHER" id="PTHR35807">
    <property type="entry name" value="TRANSCRIPTIONAL REGULATOR REDD-RELATED"/>
    <property type="match status" value="1"/>
</dbReference>
<dbReference type="CDD" id="cd15831">
    <property type="entry name" value="BTAD"/>
    <property type="match status" value="1"/>
</dbReference>
<organism evidence="9 10">
    <name type="scientific">Streptomyces clavuligerus</name>
    <dbReference type="NCBI Taxonomy" id="1901"/>
    <lineage>
        <taxon>Bacteria</taxon>
        <taxon>Bacillati</taxon>
        <taxon>Actinomycetota</taxon>
        <taxon>Actinomycetes</taxon>
        <taxon>Kitasatosporales</taxon>
        <taxon>Streptomycetaceae</taxon>
        <taxon>Streptomyces</taxon>
    </lineage>
</organism>
<dbReference type="GO" id="GO:0000160">
    <property type="term" value="P:phosphorelay signal transduction system"/>
    <property type="evidence" value="ECO:0007669"/>
    <property type="project" value="UniProtKB-KW"/>
</dbReference>
<evidence type="ECO:0000256" key="1">
    <source>
        <dbReference type="ARBA" id="ARBA00005820"/>
    </source>
</evidence>
<feature type="domain" description="OmpR/PhoB-type" evidence="8">
    <location>
        <begin position="18"/>
        <end position="117"/>
    </location>
</feature>
<accession>E2PUK5</accession>
<dbReference type="GeneID" id="93730736"/>
<dbReference type="InterPro" id="IPR002182">
    <property type="entry name" value="NB-ARC"/>
</dbReference>
<dbReference type="STRING" id="1901.BB341_14955"/>
<dbReference type="OrthoDB" id="7628974at2"/>
<gene>
    <name evidence="9" type="ORF">SCLAV_2712</name>
</gene>
<dbReference type="Gene3D" id="1.25.40.10">
    <property type="entry name" value="Tetratricopeptide repeat domain"/>
    <property type="match status" value="1"/>
</dbReference>
<dbReference type="GO" id="GO:0043531">
    <property type="term" value="F:ADP binding"/>
    <property type="evidence" value="ECO:0007669"/>
    <property type="project" value="InterPro"/>
</dbReference>
<dbReference type="AlphaFoldDB" id="E2PUK5"/>
<dbReference type="EMBL" id="CM000913">
    <property type="protein sequence ID" value="EFG07784.1"/>
    <property type="molecule type" value="Genomic_DNA"/>
</dbReference>
<name>E2PUK5_STRCL</name>
<dbReference type="eggNOG" id="COG3629">
    <property type="taxonomic scope" value="Bacteria"/>
</dbReference>
<comment type="similarity">
    <text evidence="1">Belongs to the AfsR/DnrI/RedD regulatory family.</text>
</comment>
<dbReference type="Gene3D" id="1.10.10.10">
    <property type="entry name" value="Winged helix-like DNA-binding domain superfamily/Winged helix DNA-binding domain"/>
    <property type="match status" value="1"/>
</dbReference>
<dbReference type="SMART" id="SM01043">
    <property type="entry name" value="BTAD"/>
    <property type="match status" value="1"/>
</dbReference>
<dbReference type="InterPro" id="IPR011990">
    <property type="entry name" value="TPR-like_helical_dom_sf"/>
</dbReference>
<dbReference type="SUPFAM" id="SSF46894">
    <property type="entry name" value="C-terminal effector domain of the bipartite response regulators"/>
    <property type="match status" value="1"/>
</dbReference>
<evidence type="ECO:0000259" key="8">
    <source>
        <dbReference type="PROSITE" id="PS51755"/>
    </source>
</evidence>
<evidence type="ECO:0000256" key="4">
    <source>
        <dbReference type="ARBA" id="ARBA00023125"/>
    </source>
</evidence>
<evidence type="ECO:0000313" key="9">
    <source>
        <dbReference type="EMBL" id="EFG07784.1"/>
    </source>
</evidence>
<sequence>MPLQHAAFSPDISRIPDAVGGNTPGVSFRLLGPVGAWAGERHIPLGTPQQRAVLTMLVFHRGAVVTSQTLVDGVWGEEAPRRAQGTVRTYVSRLRAAFAEAEAGELVCAHGGYALRAPGATVDALLFEQETTGALRGDGGDPRADHDRLTGALGRWRGTALAGVPGPYAERQRDRLHEVRICAQEALFERALALGSHARSIPELHTLVAEFPLRERLHGLLMLALYRSGQQAEALSRYEEIRRMLARELGVGPTPHLAALHQRMLTADPSLSAPDRDPSLLPGLSDAPGAPGAAGAPRFPGTPGASTGAVRPGTPGGAPVEPGQGPGHRGHAPAADQVWGHTPWPPAPSSTARNGPAGQEWGPVGQDRSGLPGRGHGPTGPARGPVNRTDWPLNPGYRLPVPGHGPAAGPTDPARNPDRGHRPTGQCPTGPTDGPLDPDHRPPLPGHGPVTRPTNPAHGTGARTAPARGPLAPDRSPAGRTHHAEPPGRGHGPAGPTDGPLDPDHRPPLSGHGPTTGPAGPGCPPAHGARDETDPGHASAAPAHGTTAPDRSPAGRTHGPESRTHRPLAPDHRPPLPGHGPATGPTDPARNPGQGHGPTNPAHGPTDHEPGAGAEPGAWGTPFPGTPRPHRLPPAAADFTGRHAAVAELTAVLTGQRAPAGAPAGAAPRLVVVTGIGGVGKTTLAVQVAHALGEEFPDGRLHADLGAGSSPVDPGGVLADFLGALGTPAARIPFDLGQRAALFRTVLADRRVLLVLDNARDAEQIRPLLPGTASAAVVVTTRARQLTVPGAHRIDLEVPSGDESLELLGAIAGPGRVAGAPETARALVERCGRLPLAVRIVGSRLAAHPGRPLDRLAERLGDGPALLDELRSGELAVEPVFRLGYEALTPGDARAFRALALLDTPDLPLTVAAVLLDLDPYAAEAAAERLVDAGMLESYGPDRYRFHDLLRAYARRLAERTDGPGERDAARTRVLDLLLATVLRAARTAVAGELPTGWVVQGDHPGLPFSDVAEVRAWFTAEHAVLTSVVEQSLRRDGEELRKAMDLLVIVACCGLFPGRARYQEVNRIADLAVARTLDDGDAASRSRALHTRAWLRCTAARYTEAECDLRAALHFGAQEGNPTRLHVSGVLLALVLWAVGRAEEAVRVMREAEALAGDPEDPYSPASVARFTARLHVTLGSELPDLPLVTPLMREVDATGTSLVTDGGIRRLGDLMNRSAPPPR</sequence>
<keyword evidence="2" id="KW-0902">Two-component regulatory system</keyword>
<keyword evidence="3" id="KW-0805">Transcription regulation</keyword>
<proteinExistence type="inferred from homology"/>
<reference evidence="9 10" key="1">
    <citation type="journal article" date="2010" name="Genome Biol. Evol.">
        <title>The sequence of a 1.8-mb bacterial linear plasmid reveals a rich evolutionary reservoir of secondary metabolic pathways.</title>
        <authorList>
            <person name="Medema M.H."/>
            <person name="Trefzer A."/>
            <person name="Kovalchuk A."/>
            <person name="van den Berg M."/>
            <person name="Mueller U."/>
            <person name="Heijne W."/>
            <person name="Wu L."/>
            <person name="Alam M.T."/>
            <person name="Ronning C.M."/>
            <person name="Nierman W.C."/>
            <person name="Bovenberg R.A.L."/>
            <person name="Breitling R."/>
            <person name="Takano E."/>
        </authorList>
    </citation>
    <scope>NUCLEOTIDE SEQUENCE [LARGE SCALE GENOMIC DNA]</scope>
    <source>
        <strain evidence="10">ATCC 27064 / DSM 738 / JCM 4710 / NBRC 13307 / NCIMB 12785 / NRRL 3585 / VKM Ac-602</strain>
    </source>
</reference>
<dbReference type="InterPro" id="IPR027417">
    <property type="entry name" value="P-loop_NTPase"/>
</dbReference>
<dbReference type="InterPro" id="IPR051677">
    <property type="entry name" value="AfsR-DnrI-RedD_regulator"/>
</dbReference>
<dbReference type="InterPro" id="IPR016032">
    <property type="entry name" value="Sig_transdc_resp-reg_C-effctor"/>
</dbReference>
<dbReference type="Gene3D" id="3.40.50.300">
    <property type="entry name" value="P-loop containing nucleotide triphosphate hydrolases"/>
    <property type="match status" value="1"/>
</dbReference>
<dbReference type="Proteomes" id="UP000002357">
    <property type="component" value="Chromosome"/>
</dbReference>
<keyword evidence="5" id="KW-0804">Transcription</keyword>
<dbReference type="GO" id="GO:0003677">
    <property type="term" value="F:DNA binding"/>
    <property type="evidence" value="ECO:0007669"/>
    <property type="project" value="UniProtKB-UniRule"/>
</dbReference>
<dbReference type="eggNOG" id="COG3903">
    <property type="taxonomic scope" value="Bacteria"/>
</dbReference>
<evidence type="ECO:0000256" key="2">
    <source>
        <dbReference type="ARBA" id="ARBA00023012"/>
    </source>
</evidence>
<dbReference type="PRINTS" id="PR00364">
    <property type="entry name" value="DISEASERSIST"/>
</dbReference>
<evidence type="ECO:0000256" key="3">
    <source>
        <dbReference type="ARBA" id="ARBA00023015"/>
    </source>
</evidence>
<protein>
    <submittedName>
        <fullName evidence="9">Regulatory protein</fullName>
    </submittedName>
</protein>
<dbReference type="SUPFAM" id="SSF52540">
    <property type="entry name" value="P-loop containing nucleoside triphosphate hydrolases"/>
    <property type="match status" value="1"/>
</dbReference>
<keyword evidence="4 6" id="KW-0238">DNA-binding</keyword>
<evidence type="ECO:0000256" key="6">
    <source>
        <dbReference type="PROSITE-ProRule" id="PRU01091"/>
    </source>
</evidence>
<dbReference type="PANTHER" id="PTHR35807:SF1">
    <property type="entry name" value="TRANSCRIPTIONAL REGULATOR REDD"/>
    <property type="match status" value="1"/>
</dbReference>
<dbReference type="KEGG" id="sclf:BB341_14955"/>
<evidence type="ECO:0000256" key="5">
    <source>
        <dbReference type="ARBA" id="ARBA00023163"/>
    </source>
</evidence>
<dbReference type="PROSITE" id="PS51755">
    <property type="entry name" value="OMPR_PHOB"/>
    <property type="match status" value="1"/>
</dbReference>
<feature type="compositionally biased region" description="Basic and acidic residues" evidence="7">
    <location>
        <begin position="558"/>
        <end position="574"/>
    </location>
</feature>
<dbReference type="Pfam" id="PF03704">
    <property type="entry name" value="BTAD"/>
    <property type="match status" value="1"/>
</dbReference>
<dbReference type="RefSeq" id="WP_003961002.1">
    <property type="nucleotide sequence ID" value="NZ_CM000913.1"/>
</dbReference>
<dbReference type="SUPFAM" id="SSF48452">
    <property type="entry name" value="TPR-like"/>
    <property type="match status" value="2"/>
</dbReference>
<dbReference type="InterPro" id="IPR001867">
    <property type="entry name" value="OmpR/PhoB-type_DNA-bd"/>
</dbReference>